<evidence type="ECO:0000256" key="1">
    <source>
        <dbReference type="ARBA" id="ARBA00004370"/>
    </source>
</evidence>
<dbReference type="InterPro" id="IPR050388">
    <property type="entry name" value="ABC_Ni/Peptide_Import"/>
</dbReference>
<dbReference type="CDD" id="cd03257">
    <property type="entry name" value="ABC_NikE_OppD_transporters"/>
    <property type="match status" value="1"/>
</dbReference>
<evidence type="ECO:0000259" key="7">
    <source>
        <dbReference type="PROSITE" id="PS50893"/>
    </source>
</evidence>
<evidence type="ECO:0000256" key="4">
    <source>
        <dbReference type="ARBA" id="ARBA00022741"/>
    </source>
</evidence>
<name>A0AAW2H624_9NEOP</name>
<dbReference type="InterPro" id="IPR003439">
    <property type="entry name" value="ABC_transporter-like_ATP-bd"/>
</dbReference>
<evidence type="ECO:0000256" key="5">
    <source>
        <dbReference type="ARBA" id="ARBA00022840"/>
    </source>
</evidence>
<keyword evidence="4" id="KW-0547">Nucleotide-binding</keyword>
<sequence>MIFQDPMTSLNPYLKIKTQLMEVLTNTYSITKKDATNKIIEMLNMVGIAEPESRLNSYPHQISGGMRQRVMIAMALLSNPKLLIADEPTTALDVTIQSQILNLLAKLKEKFKLSIVLVTHDLGVVANLCDRVAIFYGGKVVEVGDVFTIFNYPCHPYTQALLKSIPRVDKERKEKLSIIPGTPKVWKEEPKLCVFKDRCVKKITQCEKIAPKLLKSNNGNQVSCLLEGNYE</sequence>
<dbReference type="GO" id="GO:0005524">
    <property type="term" value="F:ATP binding"/>
    <property type="evidence" value="ECO:0007669"/>
    <property type="project" value="UniProtKB-KW"/>
</dbReference>
<dbReference type="AlphaFoldDB" id="A0AAW2H624"/>
<evidence type="ECO:0000256" key="3">
    <source>
        <dbReference type="ARBA" id="ARBA00022475"/>
    </source>
</evidence>
<evidence type="ECO:0000256" key="6">
    <source>
        <dbReference type="ARBA" id="ARBA00023136"/>
    </source>
</evidence>
<dbReference type="Pfam" id="PF00005">
    <property type="entry name" value="ABC_tran"/>
    <property type="match status" value="1"/>
</dbReference>
<keyword evidence="6" id="KW-0472">Membrane</keyword>
<dbReference type="NCBIfam" id="TIGR01727">
    <property type="entry name" value="oligo_HPY"/>
    <property type="match status" value="1"/>
</dbReference>
<keyword evidence="5" id="KW-0067">ATP-binding</keyword>
<proteinExistence type="predicted"/>
<dbReference type="PROSITE" id="PS00211">
    <property type="entry name" value="ABC_TRANSPORTER_1"/>
    <property type="match status" value="1"/>
</dbReference>
<dbReference type="Pfam" id="PF08352">
    <property type="entry name" value="oligo_HPY"/>
    <property type="match status" value="1"/>
</dbReference>
<gene>
    <name evidence="8" type="ORF">PYX00_011138</name>
</gene>
<dbReference type="EMBL" id="JARGDH010000093">
    <property type="protein sequence ID" value="KAL0263837.1"/>
    <property type="molecule type" value="Genomic_DNA"/>
</dbReference>
<dbReference type="Gene3D" id="3.40.50.300">
    <property type="entry name" value="P-loop containing nucleotide triphosphate hydrolases"/>
    <property type="match status" value="1"/>
</dbReference>
<comment type="subcellular location">
    <subcellularLocation>
        <location evidence="1">Membrane</location>
    </subcellularLocation>
</comment>
<dbReference type="InterPro" id="IPR027417">
    <property type="entry name" value="P-loop_NTPase"/>
</dbReference>
<accession>A0AAW2H624</accession>
<dbReference type="GO" id="GO:0016887">
    <property type="term" value="F:ATP hydrolysis activity"/>
    <property type="evidence" value="ECO:0007669"/>
    <property type="project" value="InterPro"/>
</dbReference>
<organism evidence="8">
    <name type="scientific">Menopon gallinae</name>
    <name type="common">poultry shaft louse</name>
    <dbReference type="NCBI Taxonomy" id="328185"/>
    <lineage>
        <taxon>Eukaryota</taxon>
        <taxon>Metazoa</taxon>
        <taxon>Ecdysozoa</taxon>
        <taxon>Arthropoda</taxon>
        <taxon>Hexapoda</taxon>
        <taxon>Insecta</taxon>
        <taxon>Pterygota</taxon>
        <taxon>Neoptera</taxon>
        <taxon>Paraneoptera</taxon>
        <taxon>Psocodea</taxon>
        <taxon>Troctomorpha</taxon>
        <taxon>Phthiraptera</taxon>
        <taxon>Amblycera</taxon>
        <taxon>Menoponidae</taxon>
        <taxon>Menopon</taxon>
    </lineage>
</organism>
<dbReference type="PANTHER" id="PTHR43297:SF2">
    <property type="entry name" value="DIPEPTIDE TRANSPORT ATP-BINDING PROTEIN DPPD"/>
    <property type="match status" value="1"/>
</dbReference>
<dbReference type="SUPFAM" id="SSF52540">
    <property type="entry name" value="P-loop containing nucleoside triphosphate hydrolases"/>
    <property type="match status" value="1"/>
</dbReference>
<dbReference type="PANTHER" id="PTHR43297">
    <property type="entry name" value="OLIGOPEPTIDE TRANSPORT ATP-BINDING PROTEIN APPD"/>
    <property type="match status" value="1"/>
</dbReference>
<protein>
    <recommendedName>
        <fullName evidence="7">ABC transporter domain-containing protein</fullName>
    </recommendedName>
</protein>
<evidence type="ECO:0000256" key="2">
    <source>
        <dbReference type="ARBA" id="ARBA00022448"/>
    </source>
</evidence>
<dbReference type="InterPro" id="IPR013563">
    <property type="entry name" value="Oligopep_ABC_C"/>
</dbReference>
<dbReference type="PROSITE" id="PS50893">
    <property type="entry name" value="ABC_TRANSPORTER_2"/>
    <property type="match status" value="1"/>
</dbReference>
<dbReference type="InterPro" id="IPR017871">
    <property type="entry name" value="ABC_transporter-like_CS"/>
</dbReference>
<reference evidence="8" key="1">
    <citation type="journal article" date="2024" name="Gigascience">
        <title>Chromosome-level genome of the poultry shaft louse Menopon gallinae provides insight into the host-switching and adaptive evolution of parasitic lice.</title>
        <authorList>
            <person name="Xu Y."/>
            <person name="Ma L."/>
            <person name="Liu S."/>
            <person name="Liang Y."/>
            <person name="Liu Q."/>
            <person name="He Z."/>
            <person name="Tian L."/>
            <person name="Duan Y."/>
            <person name="Cai W."/>
            <person name="Li H."/>
            <person name="Song F."/>
        </authorList>
    </citation>
    <scope>NUCLEOTIDE SEQUENCE</scope>
    <source>
        <strain evidence="8">Cailab_2023a</strain>
    </source>
</reference>
<dbReference type="GO" id="GO:0016020">
    <property type="term" value="C:membrane"/>
    <property type="evidence" value="ECO:0007669"/>
    <property type="project" value="UniProtKB-SubCell"/>
</dbReference>
<dbReference type="GO" id="GO:0015833">
    <property type="term" value="P:peptide transport"/>
    <property type="evidence" value="ECO:0007669"/>
    <property type="project" value="InterPro"/>
</dbReference>
<comment type="caution">
    <text evidence="8">The sequence shown here is derived from an EMBL/GenBank/DDBJ whole genome shotgun (WGS) entry which is preliminary data.</text>
</comment>
<feature type="domain" description="ABC transporter" evidence="7">
    <location>
        <begin position="1"/>
        <end position="162"/>
    </location>
</feature>
<keyword evidence="3" id="KW-1003">Cell membrane</keyword>
<keyword evidence="2" id="KW-0813">Transport</keyword>
<evidence type="ECO:0000313" key="8">
    <source>
        <dbReference type="EMBL" id="KAL0263837.1"/>
    </source>
</evidence>